<dbReference type="EMBL" id="JACOGC010000003">
    <property type="protein sequence ID" value="MBC3885305.1"/>
    <property type="molecule type" value="Genomic_DNA"/>
</dbReference>
<reference evidence="7 8" key="1">
    <citation type="submission" date="2020-08" db="EMBL/GenBank/DDBJ databases">
        <title>Novel species isolated from subtropical streams in China.</title>
        <authorList>
            <person name="Lu H."/>
        </authorList>
    </citation>
    <scope>NUCLEOTIDE SEQUENCE [LARGE SCALE GENOMIC DNA]</scope>
    <source>
        <strain evidence="7 8">FT31W</strain>
    </source>
</reference>
<dbReference type="Gene3D" id="1.20.120.910">
    <property type="entry name" value="DksA, coiled-coil domain"/>
    <property type="match status" value="1"/>
</dbReference>
<dbReference type="Pfam" id="PF01258">
    <property type="entry name" value="zf-dskA_traR"/>
    <property type="match status" value="1"/>
</dbReference>
<keyword evidence="1" id="KW-0479">Metal-binding</keyword>
<evidence type="ECO:0000256" key="3">
    <source>
        <dbReference type="ARBA" id="ARBA00022833"/>
    </source>
</evidence>
<keyword evidence="3" id="KW-0862">Zinc</keyword>
<dbReference type="PANTHER" id="PTHR33823:SF4">
    <property type="entry name" value="GENERAL STRESS PROTEIN 16O"/>
    <property type="match status" value="1"/>
</dbReference>
<evidence type="ECO:0000313" key="8">
    <source>
        <dbReference type="Proteomes" id="UP000613113"/>
    </source>
</evidence>
<feature type="domain" description="Zinc finger DksA/TraR C4-type" evidence="6">
    <location>
        <begin position="81"/>
        <end position="111"/>
    </location>
</feature>
<feature type="compositionally biased region" description="Basic and acidic residues" evidence="5">
    <location>
        <begin position="10"/>
        <end position="28"/>
    </location>
</feature>
<dbReference type="Proteomes" id="UP000613113">
    <property type="component" value="Unassembled WGS sequence"/>
</dbReference>
<gene>
    <name evidence="7" type="ORF">H8K27_09220</name>
</gene>
<accession>A0ABR6YN34</accession>
<evidence type="ECO:0000259" key="6">
    <source>
        <dbReference type="Pfam" id="PF01258"/>
    </source>
</evidence>
<protein>
    <submittedName>
        <fullName evidence="7">TraR/DksA family transcriptional regulator</fullName>
    </submittedName>
</protein>
<name>A0ABR6YN34_9BURK</name>
<keyword evidence="2" id="KW-0863">Zinc-finger</keyword>
<evidence type="ECO:0000256" key="4">
    <source>
        <dbReference type="PROSITE-ProRule" id="PRU00510"/>
    </source>
</evidence>
<evidence type="ECO:0000256" key="1">
    <source>
        <dbReference type="ARBA" id="ARBA00022723"/>
    </source>
</evidence>
<proteinExistence type="predicted"/>
<evidence type="ECO:0000313" key="7">
    <source>
        <dbReference type="EMBL" id="MBC3885305.1"/>
    </source>
</evidence>
<organism evidence="7 8">
    <name type="scientific">Undibacterium griseum</name>
    <dbReference type="NCBI Taxonomy" id="2762295"/>
    <lineage>
        <taxon>Bacteria</taxon>
        <taxon>Pseudomonadati</taxon>
        <taxon>Pseudomonadota</taxon>
        <taxon>Betaproteobacteria</taxon>
        <taxon>Burkholderiales</taxon>
        <taxon>Oxalobacteraceae</taxon>
        <taxon>Undibacterium</taxon>
    </lineage>
</organism>
<dbReference type="RefSeq" id="WP_186862886.1">
    <property type="nucleotide sequence ID" value="NZ_JACOGC010000003.1"/>
</dbReference>
<sequence length="125" mass="14268">MSLSNAQQENLKKRLEQMRQQIEEDLRRHNPGKLDAGAGEGDSVTNDVISHDTMAQYLHQHEEWQALQRAQARLAENIADICQECGVLIPFARLEAEPTAERCIACQEKVEAEQQRLHIHTHTSM</sequence>
<dbReference type="PROSITE" id="PS51128">
    <property type="entry name" value="ZF_DKSA_2"/>
    <property type="match status" value="1"/>
</dbReference>
<evidence type="ECO:0000256" key="2">
    <source>
        <dbReference type="ARBA" id="ARBA00022771"/>
    </source>
</evidence>
<dbReference type="SUPFAM" id="SSF57716">
    <property type="entry name" value="Glucocorticoid receptor-like (DNA-binding domain)"/>
    <property type="match status" value="1"/>
</dbReference>
<feature type="zinc finger region" description="dksA C4-type" evidence="4">
    <location>
        <begin position="82"/>
        <end position="106"/>
    </location>
</feature>
<dbReference type="PANTHER" id="PTHR33823">
    <property type="entry name" value="RNA POLYMERASE-BINDING TRANSCRIPTION FACTOR DKSA-RELATED"/>
    <property type="match status" value="1"/>
</dbReference>
<keyword evidence="8" id="KW-1185">Reference proteome</keyword>
<feature type="region of interest" description="Disordered" evidence="5">
    <location>
        <begin position="1"/>
        <end position="46"/>
    </location>
</feature>
<comment type="caution">
    <text evidence="7">The sequence shown here is derived from an EMBL/GenBank/DDBJ whole genome shotgun (WGS) entry which is preliminary data.</text>
</comment>
<dbReference type="InterPro" id="IPR000962">
    <property type="entry name" value="Znf_DskA_TraR"/>
</dbReference>
<evidence type="ECO:0000256" key="5">
    <source>
        <dbReference type="SAM" id="MobiDB-lite"/>
    </source>
</evidence>